<keyword evidence="3" id="KW-1185">Reference proteome</keyword>
<dbReference type="RefSeq" id="WP_149605450.1">
    <property type="nucleotide sequence ID" value="NZ_SEUJ01000059.1"/>
</dbReference>
<proteinExistence type="predicted"/>
<evidence type="ECO:0000256" key="1">
    <source>
        <dbReference type="SAM" id="MobiDB-lite"/>
    </source>
</evidence>
<organism evidence="2 3">
    <name type="scientific">Pseudoalteromonas fuliginea</name>
    <dbReference type="NCBI Taxonomy" id="1872678"/>
    <lineage>
        <taxon>Bacteria</taxon>
        <taxon>Pseudomonadati</taxon>
        <taxon>Pseudomonadota</taxon>
        <taxon>Gammaproteobacteria</taxon>
        <taxon>Alteromonadales</taxon>
        <taxon>Pseudoalteromonadaceae</taxon>
        <taxon>Pseudoalteromonas</taxon>
    </lineage>
</organism>
<dbReference type="Proteomes" id="UP000322915">
    <property type="component" value="Unassembled WGS sequence"/>
</dbReference>
<protein>
    <submittedName>
        <fullName evidence="2">Uncharacterized protein</fullName>
    </submittedName>
</protein>
<dbReference type="EMBL" id="SEUJ01000059">
    <property type="protein sequence ID" value="KAA1161213.1"/>
    <property type="molecule type" value="Genomic_DNA"/>
</dbReference>
<comment type="caution">
    <text evidence="2">The sequence shown here is derived from an EMBL/GenBank/DDBJ whole genome shotgun (WGS) entry which is preliminary data.</text>
</comment>
<evidence type="ECO:0000313" key="3">
    <source>
        <dbReference type="Proteomes" id="UP000322915"/>
    </source>
</evidence>
<accession>A0ABQ6RL41</accession>
<evidence type="ECO:0000313" key="2">
    <source>
        <dbReference type="EMBL" id="KAA1161213.1"/>
    </source>
</evidence>
<gene>
    <name evidence="2" type="ORF">EU509_05475</name>
</gene>
<feature type="region of interest" description="Disordered" evidence="1">
    <location>
        <begin position="1"/>
        <end position="20"/>
    </location>
</feature>
<name>A0ABQ6RL41_9GAMM</name>
<reference evidence="2 3" key="1">
    <citation type="submission" date="2019-01" db="EMBL/GenBank/DDBJ databases">
        <title>Genome sequences of marine Pseudoalteromonas species.</title>
        <authorList>
            <person name="Boraston A.B."/>
            <person name="Hehemann J.-H."/>
            <person name="Vickers C.J."/>
            <person name="Salama-Alber O."/>
            <person name="Abe K."/>
            <person name="Hettle A.J."/>
        </authorList>
    </citation>
    <scope>NUCLEOTIDE SEQUENCE [LARGE SCALE GENOMIC DNA]</scope>
    <source>
        <strain evidence="2 3">PS47</strain>
    </source>
</reference>
<sequence length="595" mass="68580">MFGRKKQDSTKEKEVKVETDEKSIHESPQICLFDLDESVLEGFKDASYNCSEGTLGKMVRVPNDRRDQQHFLKLNYSLPVNLHEHDILVFNMDFYEEVDYESIQISLDNVTGHSAHALLSAFPEKIFNPRAYATRILSKEVNEILKKESIVIVFASSQETVRYQQVEINSYENRITNQTDINNTQFYKGFPYCYNKTGKKMKSPDKDIKLTSLLLKYSVGSNYELAFHHPTHWDNSNKQIKDNNFIPLLLNNDGEIISFYHAHSKGAVLVFPCIKDKRSFLLELFNNYLSEIFPNLFPYHGQFGWLDNGEYLLPGEAELIDERADIEKWYIAEVEANEKSIETVKENYSFLRDLISESGDKLVSAVEHYLKWLGFPNVLNLDETTPDLLEEDIQVDCEDRFLVVEIKGVGGTSTDKDCSQISKIRYRRAEQRNKFDVYGLYIVNHQRYMPPKTRNNPPFTENQINDAVLDKRGLLTTYDLYNAYFLIESGVILKDEVRDCLFEYGLVELKPKSLVSIGIPQEYFSSGTVAIIDLNGIRLTKGASLYVKKNDQYSKVEIISLRVNDQDFDEVETGEVGVKLSSSVKSKSEFFVKQV</sequence>